<sequence>MDDSGETSHRPAKFEENTSFTEKLSLPQRWWQVLNLIAILHCKTSMTVLRKYRYVLAVYLGITALFLTGVTILRFFYSHNPKSLTIRRVDYDFQIGRDWILSSNVTRKRPVVLIGYAPRLPLIEALMEEAERILVRNGYPFGVTEYQTVPFESEYSMATFHTRHPHTLNYAFAFDTPTLRRGKLSTTLGLISYIRDRGCFIDHYPPCPGNVYIAQVIMEAFINAHTGRENNVTLHYRGVREAFKYRDQIYDDTAELALSSLYALCLVFLTCSIVYPMAAERERGIQVTLNRMGLSEVLNITANITSALPHIMAILIITGIILSIPLLDSGPIISHIQVKYRLLFSLCYAFSLISYCVLGSVLFPKAHQCVIMTCCLFAIGGFLDDYWYPPTAIKYAISVLAVVGTQRGILSFLYMEENGLKWESISWVFSKHPDTLTPKTQMVILLVSVPVQLLVAVFFVYFRSSKRLILLEASRRLYSTLPTMPESPFPLRQVLESFHGYWR</sequence>
<keyword evidence="2" id="KW-0547">Nucleotide-binding</keyword>
<dbReference type="GO" id="GO:0140359">
    <property type="term" value="F:ABC-type transporter activity"/>
    <property type="evidence" value="ECO:0007669"/>
    <property type="project" value="InterPro"/>
</dbReference>
<evidence type="ECO:0000313" key="3">
    <source>
        <dbReference type="Proteomes" id="UP000735302"/>
    </source>
</evidence>
<evidence type="ECO:0000313" key="2">
    <source>
        <dbReference type="EMBL" id="GFO45076.1"/>
    </source>
</evidence>
<evidence type="ECO:0000256" key="1">
    <source>
        <dbReference type="SAM" id="Phobius"/>
    </source>
</evidence>
<gene>
    <name evidence="2" type="ORF">PoB_007158100</name>
</gene>
<organism evidence="2 3">
    <name type="scientific">Plakobranchus ocellatus</name>
    <dbReference type="NCBI Taxonomy" id="259542"/>
    <lineage>
        <taxon>Eukaryota</taxon>
        <taxon>Metazoa</taxon>
        <taxon>Spiralia</taxon>
        <taxon>Lophotrochozoa</taxon>
        <taxon>Mollusca</taxon>
        <taxon>Gastropoda</taxon>
        <taxon>Heterobranchia</taxon>
        <taxon>Euthyneura</taxon>
        <taxon>Panpulmonata</taxon>
        <taxon>Sacoglossa</taxon>
        <taxon>Placobranchoidea</taxon>
        <taxon>Plakobranchidae</taxon>
        <taxon>Plakobranchus</taxon>
    </lineage>
</organism>
<dbReference type="EMBL" id="BLXT01007988">
    <property type="protein sequence ID" value="GFO45076.1"/>
    <property type="molecule type" value="Genomic_DNA"/>
</dbReference>
<keyword evidence="1" id="KW-1133">Transmembrane helix</keyword>
<feature type="transmembrane region" description="Helical" evidence="1">
    <location>
        <begin position="442"/>
        <end position="462"/>
    </location>
</feature>
<reference evidence="2 3" key="1">
    <citation type="journal article" date="2021" name="Elife">
        <title>Chloroplast acquisition without the gene transfer in kleptoplastic sea slugs, Plakobranchus ocellatus.</title>
        <authorList>
            <person name="Maeda T."/>
            <person name="Takahashi S."/>
            <person name="Yoshida T."/>
            <person name="Shimamura S."/>
            <person name="Takaki Y."/>
            <person name="Nagai Y."/>
            <person name="Toyoda A."/>
            <person name="Suzuki Y."/>
            <person name="Arimoto A."/>
            <person name="Ishii H."/>
            <person name="Satoh N."/>
            <person name="Nishiyama T."/>
            <person name="Hasebe M."/>
            <person name="Maruyama T."/>
            <person name="Minagawa J."/>
            <person name="Obokata J."/>
            <person name="Shigenobu S."/>
        </authorList>
    </citation>
    <scope>NUCLEOTIDE SEQUENCE [LARGE SCALE GENOMIC DNA]</scope>
</reference>
<proteinExistence type="predicted"/>
<keyword evidence="1" id="KW-0472">Membrane</keyword>
<feature type="transmembrane region" description="Helical" evidence="1">
    <location>
        <begin position="298"/>
        <end position="322"/>
    </location>
</feature>
<feature type="transmembrane region" description="Helical" evidence="1">
    <location>
        <begin position="342"/>
        <end position="364"/>
    </location>
</feature>
<dbReference type="GO" id="GO:0016020">
    <property type="term" value="C:membrane"/>
    <property type="evidence" value="ECO:0007669"/>
    <property type="project" value="InterPro"/>
</dbReference>
<dbReference type="GO" id="GO:0005524">
    <property type="term" value="F:ATP binding"/>
    <property type="evidence" value="ECO:0007669"/>
    <property type="project" value="UniProtKB-KW"/>
</dbReference>
<feature type="transmembrane region" description="Helical" evidence="1">
    <location>
        <begin position="370"/>
        <end position="388"/>
    </location>
</feature>
<accession>A0AAV4DMI6</accession>
<feature type="transmembrane region" description="Helical" evidence="1">
    <location>
        <begin position="256"/>
        <end position="278"/>
    </location>
</feature>
<dbReference type="InterPro" id="IPR026082">
    <property type="entry name" value="ABCA"/>
</dbReference>
<dbReference type="Proteomes" id="UP000735302">
    <property type="component" value="Unassembled WGS sequence"/>
</dbReference>
<protein>
    <submittedName>
        <fullName evidence="2">ATP-binding cassette sub-family a member 2</fullName>
    </submittedName>
</protein>
<keyword evidence="3" id="KW-1185">Reference proteome</keyword>
<comment type="caution">
    <text evidence="2">The sequence shown here is derived from an EMBL/GenBank/DDBJ whole genome shotgun (WGS) entry which is preliminary data.</text>
</comment>
<name>A0AAV4DMI6_9GAST</name>
<dbReference type="PANTHER" id="PTHR19229">
    <property type="entry name" value="ATP-BINDING CASSETTE TRANSPORTER SUBFAMILY A ABCA"/>
    <property type="match status" value="1"/>
</dbReference>
<keyword evidence="2" id="KW-0067">ATP-binding</keyword>
<dbReference type="PANTHER" id="PTHR19229:SF250">
    <property type="entry name" value="ABC TRANSPORTER DOMAIN-CONTAINING PROTEIN-RELATED"/>
    <property type="match status" value="1"/>
</dbReference>
<keyword evidence="1" id="KW-0812">Transmembrane</keyword>
<dbReference type="GO" id="GO:0005319">
    <property type="term" value="F:lipid transporter activity"/>
    <property type="evidence" value="ECO:0007669"/>
    <property type="project" value="TreeGrafter"/>
</dbReference>
<dbReference type="AlphaFoldDB" id="A0AAV4DMI6"/>
<feature type="transmembrane region" description="Helical" evidence="1">
    <location>
        <begin position="54"/>
        <end position="77"/>
    </location>
</feature>